<evidence type="ECO:0000256" key="1">
    <source>
        <dbReference type="SAM" id="Phobius"/>
    </source>
</evidence>
<feature type="transmembrane region" description="Helical" evidence="1">
    <location>
        <begin position="283"/>
        <end position="312"/>
    </location>
</feature>
<keyword evidence="1" id="KW-1133">Transmembrane helix</keyword>
<protein>
    <submittedName>
        <fullName evidence="2">DUF2079 domain-containing protein</fullName>
    </submittedName>
</protein>
<dbReference type="Pfam" id="PF09852">
    <property type="entry name" value="DUF2079"/>
    <property type="match status" value="1"/>
</dbReference>
<feature type="transmembrane region" description="Helical" evidence="1">
    <location>
        <begin position="357"/>
        <end position="375"/>
    </location>
</feature>
<keyword evidence="1" id="KW-0812">Transmembrane</keyword>
<feature type="transmembrane region" description="Helical" evidence="1">
    <location>
        <begin position="176"/>
        <end position="200"/>
    </location>
</feature>
<dbReference type="EMBL" id="CP063989">
    <property type="protein sequence ID" value="QPL05467.1"/>
    <property type="molecule type" value="Genomic_DNA"/>
</dbReference>
<keyword evidence="3" id="KW-1185">Reference proteome</keyword>
<proteinExistence type="predicted"/>
<feature type="transmembrane region" description="Helical" evidence="1">
    <location>
        <begin position="221"/>
        <end position="242"/>
    </location>
</feature>
<feature type="transmembrane region" description="Helical" evidence="1">
    <location>
        <begin position="15"/>
        <end position="35"/>
    </location>
</feature>
<feature type="transmembrane region" description="Helical" evidence="1">
    <location>
        <begin position="324"/>
        <end position="345"/>
    </location>
</feature>
<dbReference type="Proteomes" id="UP000594637">
    <property type="component" value="Chromosome"/>
</dbReference>
<reference evidence="2 3" key="1">
    <citation type="submission" date="2020-11" db="EMBL/GenBank/DDBJ databases">
        <title>Actinomyces sp. ZJ750.</title>
        <authorList>
            <person name="Zhou J."/>
        </authorList>
    </citation>
    <scope>NUCLEOTIDE SEQUENCE [LARGE SCALE GENOMIC DNA]</scope>
    <source>
        <strain evidence="2 3">ZJ750</strain>
    </source>
</reference>
<accession>A0A7T0LKK4</accession>
<feature type="transmembrane region" description="Helical" evidence="1">
    <location>
        <begin position="122"/>
        <end position="139"/>
    </location>
</feature>
<dbReference type="RefSeq" id="WP_166857504.1">
    <property type="nucleotide sequence ID" value="NZ_CP063989.1"/>
</dbReference>
<dbReference type="InterPro" id="IPR018650">
    <property type="entry name" value="STSV1_Orf64"/>
</dbReference>
<organism evidence="2 3">
    <name type="scientific">Actinomyces respiraculi</name>
    <dbReference type="NCBI Taxonomy" id="2744574"/>
    <lineage>
        <taxon>Bacteria</taxon>
        <taxon>Bacillati</taxon>
        <taxon>Actinomycetota</taxon>
        <taxon>Actinomycetes</taxon>
        <taxon>Actinomycetales</taxon>
        <taxon>Actinomycetaceae</taxon>
        <taxon>Actinomyces</taxon>
    </lineage>
</organism>
<gene>
    <name evidence="2" type="ORF">ID810_00205</name>
</gene>
<keyword evidence="1" id="KW-0472">Membrane</keyword>
<feature type="transmembrane region" description="Helical" evidence="1">
    <location>
        <begin position="82"/>
        <end position="102"/>
    </location>
</feature>
<dbReference type="AlphaFoldDB" id="A0A7T0LKK4"/>
<sequence>MSLLARTVRRPPADIPPAVVAVVVGAVLMCTYSVGQWVSMQVPSWDLAIFSELAKAYAHLEAPIVPIKGEGYNLLGDHFHPILVLLGPVWALWPSPLALLIVQDLLLAVSAWPITRLAARTTSPWAGGALGIFYVLAWGMQGAVAAQFHEIAFAVPMLAWASVAFVEGRWLASALWLVPLVLVKEDLGLTVLMAGLAIAWRARGEQVQVRGRRISGAGLGLGVALFGLAAFLLTVLVLLPALSPTGTWEYGLGGNAGDGSTAAATPGGLLARLLSPSVKLATLAVLAMTAGLVGLASPWMTLVLPTLAWRFLAGKEAYWQWEHWHYNTVLMPIALGALLDVLVRLKGERTWMQASVPVRWLSVLAVGLPLVLGVVTTPRLALAAMLEEGWGQEPPRAAAAQQVLETVAEGSTVKTDLGLLAYLVPRANVYWVGSASVDTDYVIIDTQSSAWGGNPPVNAAEWATSTSSGAVYELVLDVEGYQVAQRVAR</sequence>
<evidence type="ECO:0000313" key="3">
    <source>
        <dbReference type="Proteomes" id="UP000594637"/>
    </source>
</evidence>
<evidence type="ECO:0000313" key="2">
    <source>
        <dbReference type="EMBL" id="QPL05467.1"/>
    </source>
</evidence>
<dbReference type="KEGG" id="arep:ID810_00205"/>
<name>A0A7T0LKK4_9ACTO</name>